<evidence type="ECO:0000256" key="2">
    <source>
        <dbReference type="ARBA" id="ARBA00008000"/>
    </source>
</evidence>
<dbReference type="PROSITE" id="PS51387">
    <property type="entry name" value="FAD_PCMH"/>
    <property type="match status" value="1"/>
</dbReference>
<dbReference type="Proteomes" id="UP001589692">
    <property type="component" value="Unassembled WGS sequence"/>
</dbReference>
<dbReference type="RefSeq" id="WP_377260004.1">
    <property type="nucleotide sequence ID" value="NZ_JBHMAA010000011.1"/>
</dbReference>
<dbReference type="Pfam" id="PF01565">
    <property type="entry name" value="FAD_binding_4"/>
    <property type="match status" value="1"/>
</dbReference>
<dbReference type="Gene3D" id="3.30.465.10">
    <property type="match status" value="1"/>
</dbReference>
<evidence type="ECO:0000256" key="4">
    <source>
        <dbReference type="ARBA" id="ARBA00022827"/>
    </source>
</evidence>
<dbReference type="InterPro" id="IPR016169">
    <property type="entry name" value="FAD-bd_PCMH_sub2"/>
</dbReference>
<proteinExistence type="inferred from homology"/>
<comment type="caution">
    <text evidence="9">The sequence shown here is derived from an EMBL/GenBank/DDBJ whole genome shotgun (WGS) entry which is preliminary data.</text>
</comment>
<dbReference type="Gene3D" id="3.30.70.2740">
    <property type="match status" value="1"/>
</dbReference>
<organism evidence="9 10">
    <name type="scientific">Rhizobium puerariae</name>
    <dbReference type="NCBI Taxonomy" id="1585791"/>
    <lineage>
        <taxon>Bacteria</taxon>
        <taxon>Pseudomonadati</taxon>
        <taxon>Pseudomonadota</taxon>
        <taxon>Alphaproteobacteria</taxon>
        <taxon>Hyphomicrobiales</taxon>
        <taxon>Rhizobiaceae</taxon>
        <taxon>Rhizobium/Agrobacterium group</taxon>
        <taxon>Rhizobium</taxon>
    </lineage>
</organism>
<dbReference type="PANTHER" id="PTHR11748">
    <property type="entry name" value="D-LACTATE DEHYDROGENASE"/>
    <property type="match status" value="1"/>
</dbReference>
<evidence type="ECO:0000256" key="3">
    <source>
        <dbReference type="ARBA" id="ARBA00022630"/>
    </source>
</evidence>
<evidence type="ECO:0000313" key="10">
    <source>
        <dbReference type="Proteomes" id="UP001589692"/>
    </source>
</evidence>
<dbReference type="Gene3D" id="1.10.45.10">
    <property type="entry name" value="Vanillyl-alcohol Oxidase, Chain A, domain 4"/>
    <property type="match status" value="1"/>
</dbReference>
<comment type="cofactor">
    <cofactor evidence="1">
        <name>FAD</name>
        <dbReference type="ChEBI" id="CHEBI:57692"/>
    </cofactor>
</comment>
<feature type="domain" description="FAD-binding PCMH-type" evidence="8">
    <location>
        <begin position="35"/>
        <end position="212"/>
    </location>
</feature>
<evidence type="ECO:0000256" key="5">
    <source>
        <dbReference type="ARBA" id="ARBA00022946"/>
    </source>
</evidence>
<evidence type="ECO:0000313" key="9">
    <source>
        <dbReference type="EMBL" id="MFB9949240.1"/>
    </source>
</evidence>
<evidence type="ECO:0000256" key="6">
    <source>
        <dbReference type="ARBA" id="ARBA00023002"/>
    </source>
</evidence>
<evidence type="ECO:0000256" key="1">
    <source>
        <dbReference type="ARBA" id="ARBA00001974"/>
    </source>
</evidence>
<protein>
    <recommendedName>
        <fullName evidence="7">D-lactate dehydrogenase (cytochrome)</fullName>
        <ecNumber evidence="7">1.1.2.4</ecNumber>
    </recommendedName>
</protein>
<dbReference type="SUPFAM" id="SSF55103">
    <property type="entry name" value="FAD-linked oxidases, C-terminal domain"/>
    <property type="match status" value="1"/>
</dbReference>
<comment type="similarity">
    <text evidence="2">Belongs to the FAD-binding oxidoreductase/transferase type 4 family.</text>
</comment>
<reference evidence="9 10" key="1">
    <citation type="submission" date="2024-09" db="EMBL/GenBank/DDBJ databases">
        <authorList>
            <person name="Sun Q."/>
            <person name="Mori K."/>
        </authorList>
    </citation>
    <scope>NUCLEOTIDE SEQUENCE [LARGE SCALE GENOMIC DNA]</scope>
    <source>
        <strain evidence="9 10">TBRC 4938</strain>
    </source>
</reference>
<keyword evidence="4" id="KW-0274">FAD</keyword>
<keyword evidence="5" id="KW-0809">Transit peptide</keyword>
<sequence>MNQTFQDELAGMLGERVSFSLPLREQHSHGEGYTAKGMPDAVVFAESTEQVASVLRLCRKHLVPVVPFGAGSSLEGHVAAVRGGVSLDLTRMNGILQVSAEALDCRVEAGVTREALNAHLRAGGLFFTVDPGADATIGGMAATRASGTNAVRYGTMRENVLGLTVVTPAGDVIRTGGRARKSSAGLDLTRLYVGSEGTLGVITEIQLRLQGLPEAIVAATCQFERFEDAVGTVTTALQSGLRMARIELLDEVQMRGCIGYSRLEGFEEKPTLFLEFHGSPSGVREDAEGMQELALAFNGNLFRHAERPEERTLLWKARHNCYHASKWLAPGKDNMGTDACVPLSEFSACINETKEDVRESGLVAPLVGHVGDGNFHLGIMHDPQDAEETARAEALAARVAERAIRYGGTCTGEHGIGLHKRRYMAAEHGAALDVMRAIKLALDPDNIMNPGKMLPDGPGG</sequence>
<keyword evidence="10" id="KW-1185">Reference proteome</keyword>
<accession>A0ABV6AIR9</accession>
<dbReference type="SUPFAM" id="SSF56176">
    <property type="entry name" value="FAD-binding/transporter-associated domain-like"/>
    <property type="match status" value="1"/>
</dbReference>
<keyword evidence="3" id="KW-0285">Flavoprotein</keyword>
<dbReference type="InterPro" id="IPR004113">
    <property type="entry name" value="FAD-bd_oxidored_4_C"/>
</dbReference>
<dbReference type="Pfam" id="PF02913">
    <property type="entry name" value="FAD-oxidase_C"/>
    <property type="match status" value="1"/>
</dbReference>
<gene>
    <name evidence="9" type="ORF">ACFFP0_10295</name>
</gene>
<dbReference type="InterPro" id="IPR036318">
    <property type="entry name" value="FAD-bd_PCMH-like_sf"/>
</dbReference>
<evidence type="ECO:0000256" key="7">
    <source>
        <dbReference type="ARBA" id="ARBA00038897"/>
    </source>
</evidence>
<dbReference type="InterPro" id="IPR016171">
    <property type="entry name" value="Vanillyl_alc_oxidase_C-sub2"/>
</dbReference>
<dbReference type="InterPro" id="IPR016164">
    <property type="entry name" value="FAD-linked_Oxase-like_C"/>
</dbReference>
<keyword evidence="6" id="KW-0560">Oxidoreductase</keyword>
<evidence type="ECO:0000259" key="8">
    <source>
        <dbReference type="PROSITE" id="PS51387"/>
    </source>
</evidence>
<dbReference type="InterPro" id="IPR006094">
    <property type="entry name" value="Oxid_FAD_bind_N"/>
</dbReference>
<dbReference type="EC" id="1.1.2.4" evidence="7"/>
<dbReference type="InterPro" id="IPR016166">
    <property type="entry name" value="FAD-bd_PCMH"/>
</dbReference>
<name>A0ABV6AIR9_9HYPH</name>
<dbReference type="EMBL" id="JBHMAA010000011">
    <property type="protein sequence ID" value="MFB9949240.1"/>
    <property type="molecule type" value="Genomic_DNA"/>
</dbReference>
<dbReference type="PANTHER" id="PTHR11748:SF111">
    <property type="entry name" value="D-LACTATE DEHYDROGENASE, MITOCHONDRIAL-RELATED"/>
    <property type="match status" value="1"/>
</dbReference>